<feature type="compositionally biased region" description="Polar residues" evidence="1">
    <location>
        <begin position="402"/>
        <end position="413"/>
    </location>
</feature>
<feature type="compositionally biased region" description="Low complexity" evidence="1">
    <location>
        <begin position="854"/>
        <end position="876"/>
    </location>
</feature>
<feature type="region of interest" description="Disordered" evidence="1">
    <location>
        <begin position="440"/>
        <end position="518"/>
    </location>
</feature>
<evidence type="ECO:0000313" key="2">
    <source>
        <dbReference type="EMBL" id="KIM47258.1"/>
    </source>
</evidence>
<feature type="region of interest" description="Disordered" evidence="1">
    <location>
        <begin position="840"/>
        <end position="918"/>
    </location>
</feature>
<feature type="compositionally biased region" description="Low complexity" evidence="1">
    <location>
        <begin position="630"/>
        <end position="643"/>
    </location>
</feature>
<proteinExistence type="predicted"/>
<feature type="compositionally biased region" description="Basic and acidic residues" evidence="1">
    <location>
        <begin position="237"/>
        <end position="277"/>
    </location>
</feature>
<dbReference type="HOGENOM" id="CLU_260167_0_0_1"/>
<feature type="compositionally biased region" description="Low complexity" evidence="1">
    <location>
        <begin position="316"/>
        <end position="327"/>
    </location>
</feature>
<feature type="region of interest" description="Disordered" evidence="1">
    <location>
        <begin position="1283"/>
        <end position="1317"/>
    </location>
</feature>
<feature type="region of interest" description="Disordered" evidence="1">
    <location>
        <begin position="768"/>
        <end position="789"/>
    </location>
</feature>
<dbReference type="EMBL" id="KN831770">
    <property type="protein sequence ID" value="KIM47258.1"/>
    <property type="molecule type" value="Genomic_DNA"/>
</dbReference>
<feature type="compositionally biased region" description="Basic and acidic residues" evidence="1">
    <location>
        <begin position="451"/>
        <end position="472"/>
    </location>
</feature>
<feature type="compositionally biased region" description="Low complexity" evidence="1">
    <location>
        <begin position="1285"/>
        <end position="1317"/>
    </location>
</feature>
<feature type="region of interest" description="Disordered" evidence="1">
    <location>
        <begin position="1110"/>
        <end position="1158"/>
    </location>
</feature>
<feature type="compositionally biased region" description="Basic and acidic residues" evidence="1">
    <location>
        <begin position="681"/>
        <end position="700"/>
    </location>
</feature>
<gene>
    <name evidence="2" type="ORF">M413DRAFT_271782</name>
</gene>
<dbReference type="STRING" id="686832.A0A0C2YBP2"/>
<reference evidence="3" key="2">
    <citation type="submission" date="2015-01" db="EMBL/GenBank/DDBJ databases">
        <title>Evolutionary Origins and Diversification of the Mycorrhizal Mutualists.</title>
        <authorList>
            <consortium name="DOE Joint Genome Institute"/>
            <consortium name="Mycorrhizal Genomics Consortium"/>
            <person name="Kohler A."/>
            <person name="Kuo A."/>
            <person name="Nagy L.G."/>
            <person name="Floudas D."/>
            <person name="Copeland A."/>
            <person name="Barry K.W."/>
            <person name="Cichocki N."/>
            <person name="Veneault-Fourrey C."/>
            <person name="LaButti K."/>
            <person name="Lindquist E.A."/>
            <person name="Lipzen A."/>
            <person name="Lundell T."/>
            <person name="Morin E."/>
            <person name="Murat C."/>
            <person name="Riley R."/>
            <person name="Ohm R."/>
            <person name="Sun H."/>
            <person name="Tunlid A."/>
            <person name="Henrissat B."/>
            <person name="Grigoriev I.V."/>
            <person name="Hibbett D.S."/>
            <person name="Martin F."/>
        </authorList>
    </citation>
    <scope>NUCLEOTIDE SEQUENCE [LARGE SCALE GENOMIC DNA]</scope>
    <source>
        <strain evidence="3">h7</strain>
    </source>
</reference>
<feature type="compositionally biased region" description="Polar residues" evidence="1">
    <location>
        <begin position="509"/>
        <end position="518"/>
    </location>
</feature>
<protein>
    <submittedName>
        <fullName evidence="2">Uncharacterized protein</fullName>
    </submittedName>
</protein>
<feature type="region of interest" description="Disordered" evidence="1">
    <location>
        <begin position="617"/>
        <end position="667"/>
    </location>
</feature>
<accession>A0A0C2YBP2</accession>
<feature type="region of interest" description="Disordered" evidence="1">
    <location>
        <begin position="381"/>
        <end position="415"/>
    </location>
</feature>
<feature type="region of interest" description="Disordered" evidence="1">
    <location>
        <begin position="312"/>
        <end position="331"/>
    </location>
</feature>
<feature type="region of interest" description="Disordered" evidence="1">
    <location>
        <begin position="681"/>
        <end position="702"/>
    </location>
</feature>
<keyword evidence="3" id="KW-1185">Reference proteome</keyword>
<feature type="compositionally biased region" description="Acidic residues" evidence="1">
    <location>
        <begin position="1241"/>
        <end position="1251"/>
    </location>
</feature>
<organism evidence="2 3">
    <name type="scientific">Hebeloma cylindrosporum</name>
    <dbReference type="NCBI Taxonomy" id="76867"/>
    <lineage>
        <taxon>Eukaryota</taxon>
        <taxon>Fungi</taxon>
        <taxon>Dikarya</taxon>
        <taxon>Basidiomycota</taxon>
        <taxon>Agaricomycotina</taxon>
        <taxon>Agaricomycetes</taxon>
        <taxon>Agaricomycetidae</taxon>
        <taxon>Agaricales</taxon>
        <taxon>Agaricineae</taxon>
        <taxon>Hymenogastraceae</taxon>
        <taxon>Hebeloma</taxon>
    </lineage>
</organism>
<evidence type="ECO:0000256" key="1">
    <source>
        <dbReference type="SAM" id="MobiDB-lite"/>
    </source>
</evidence>
<feature type="region of interest" description="Disordered" evidence="1">
    <location>
        <begin position="977"/>
        <end position="1040"/>
    </location>
</feature>
<feature type="region of interest" description="Disordered" evidence="1">
    <location>
        <begin position="218"/>
        <end position="305"/>
    </location>
</feature>
<feature type="compositionally biased region" description="Basic residues" evidence="1">
    <location>
        <begin position="490"/>
        <end position="501"/>
    </location>
</feature>
<evidence type="ECO:0000313" key="3">
    <source>
        <dbReference type="Proteomes" id="UP000053424"/>
    </source>
</evidence>
<dbReference type="OrthoDB" id="3071709at2759"/>
<dbReference type="Proteomes" id="UP000053424">
    <property type="component" value="Unassembled WGS sequence"/>
</dbReference>
<sequence length="1317" mass="136506">MPPFVSSSSSTSNHLPPFSMQATASAARGPGVVPHPIPSIRLISATPSSTVISSSDAGNSTTSSSEAFARALEDSWDAAAAASNVSLPLAPKTGKVQADATTGKKRLQLVPKKSKLGIFSSTPFTTASSSSLSAGSALNKAGNTDFSDVVRRVGVSASSVSASGVSSASAGKGGPGFEIYVDPTVDPDIGEILVVKKRPSRVRGGLGGVGWGVDISAGANAPPMPMGEKTNVLGGSKGDEKEKEGGKERWWTIGRGRKDSKEDKEKEKDKKKGKENTVKMSASLKPVEYIHESQPAPPRSVRSRTPDLLASTFKLSPSSSSVQPQPQDTRARFNSLDSGLLLSQPPAQVNVNANNASSVRMRGASTSAVASLTGTGLLAPPSTSTSGGLLAPPTSAGFLAPPSTSGLSVPNQGQGQGSIALRAMRSVRSLARIGSWAQFGEEGGKEGMGTMKEKKEKKEKGDGTVGKKEGKEKKKSKKDKTEENDEGAKKSKSKSKTKSSSKSKDAVPQASTPRLSTSSFEVGALSACGGSPSRTPGLGESTSSSYLGVATATAQKKRSILGLGLPSSIRLPSVRSGSTASSVVAANTVGPSFYNPTVVGVTDNNVNLNNVNTDNNRLSVDSALNHPRPSSVLSNASSAGSSLRPISTTSTDSRLSRASSGASSVRWDEEGLETIRERRVKDKADKRISKESKHSVEGRRRGSLASVFPDATKRGSYASSSEGVGGGVGYPIVTIEEATVDGHGDEDRMVVDKYSGDRMDVDEVEVEADSEGVGEGNDAGGEEVAATPVKQQKIRTRPMSEQLLGRSRPKPVYEDDEGVISILDAATNDLAQLINILDLQATPGSTPNGTPLRGSSDSPSVTGSSVVSSAMGSSAANKPTATGRAQRRIVADSPLKKMYTQAQPRTLRASGSSSISSLRPYAQSRGYASGASNVNVNSNDNSETVNNATAANNAAASIIAKQIAPWSTLMQGLSPVKEKRPAAFGTSAPDGSSPLGSAKRVKKTTPPPPVSASSPSSTRSFKPGHKRTMTPAPEPEPEIAFQPLGLRPERRVRAAAGATAAERGEVVVGVAQGRLVCVPPRGGVGEAEKAGDDEGRVPSCLTFGSDGLRGGIEAGEGEGDGHGFPGEEEGREGRSLTPVFKRMQAQENGSWGRTNLLPPTNPPSVFSLSLGVSGSAGKRTSLMSAFSFDVHGALEDDDADDQPHSPLPDESQHQSSFSSTRRRALGMSGGTMGGSEVSLVVDEDDEDSDVPDELREILNKEHHEKEMGLEIPVFRASLTDHSTFLPKSSSAPFPSSSSSPSLSLPSPCPSSTSTEGT</sequence>
<feature type="compositionally biased region" description="Low complexity" evidence="1">
    <location>
        <begin position="1011"/>
        <end position="1020"/>
    </location>
</feature>
<reference evidence="2 3" key="1">
    <citation type="submission" date="2014-04" db="EMBL/GenBank/DDBJ databases">
        <authorList>
            <consortium name="DOE Joint Genome Institute"/>
            <person name="Kuo A."/>
            <person name="Gay G."/>
            <person name="Dore J."/>
            <person name="Kohler A."/>
            <person name="Nagy L.G."/>
            <person name="Floudas D."/>
            <person name="Copeland A."/>
            <person name="Barry K.W."/>
            <person name="Cichocki N."/>
            <person name="Veneault-Fourrey C."/>
            <person name="LaButti K."/>
            <person name="Lindquist E.A."/>
            <person name="Lipzen A."/>
            <person name="Lundell T."/>
            <person name="Morin E."/>
            <person name="Murat C."/>
            <person name="Sun H."/>
            <person name="Tunlid A."/>
            <person name="Henrissat B."/>
            <person name="Grigoriev I.V."/>
            <person name="Hibbett D.S."/>
            <person name="Martin F."/>
            <person name="Nordberg H.P."/>
            <person name="Cantor M.N."/>
            <person name="Hua S.X."/>
        </authorList>
    </citation>
    <scope>NUCLEOTIDE SEQUENCE [LARGE SCALE GENOMIC DNA]</scope>
    <source>
        <strain evidence="3">h7</strain>
    </source>
</reference>
<name>A0A0C2YBP2_HEBCY</name>
<feature type="region of interest" description="Disordered" evidence="1">
    <location>
        <begin position="1194"/>
        <end position="1254"/>
    </location>
</feature>